<protein>
    <recommendedName>
        <fullName evidence="3">SWIM-type domain-containing protein</fullName>
    </recommendedName>
</protein>
<name>A0A2T5ITE5_9GAMM</name>
<dbReference type="InterPro" id="IPR007527">
    <property type="entry name" value="Znf_SWIM"/>
</dbReference>
<keyword evidence="2" id="KW-0175">Coiled coil</keyword>
<evidence type="ECO:0000256" key="1">
    <source>
        <dbReference type="PROSITE-ProRule" id="PRU00325"/>
    </source>
</evidence>
<evidence type="ECO:0000259" key="3">
    <source>
        <dbReference type="PROSITE" id="PS50966"/>
    </source>
</evidence>
<feature type="domain" description="SWIM-type" evidence="3">
    <location>
        <begin position="170"/>
        <end position="236"/>
    </location>
</feature>
<dbReference type="EMBL" id="QAON01000024">
    <property type="protein sequence ID" value="PTQ87081.1"/>
    <property type="molecule type" value="Genomic_DNA"/>
</dbReference>
<keyword evidence="5" id="KW-1185">Reference proteome</keyword>
<evidence type="ECO:0000313" key="5">
    <source>
        <dbReference type="Proteomes" id="UP000244223"/>
    </source>
</evidence>
<dbReference type="GO" id="GO:0008270">
    <property type="term" value="F:zinc ion binding"/>
    <property type="evidence" value="ECO:0007669"/>
    <property type="project" value="UniProtKB-KW"/>
</dbReference>
<dbReference type="AlphaFoldDB" id="A0A2T5ITE5"/>
<gene>
    <name evidence="4" type="ORF">C8N29_1243</name>
</gene>
<organism evidence="4 5">
    <name type="scientific">Agitococcus lubricus</name>
    <dbReference type="NCBI Taxonomy" id="1077255"/>
    <lineage>
        <taxon>Bacteria</taxon>
        <taxon>Pseudomonadati</taxon>
        <taxon>Pseudomonadota</taxon>
        <taxon>Gammaproteobacteria</taxon>
        <taxon>Moraxellales</taxon>
        <taxon>Moraxellaceae</taxon>
        <taxon>Agitococcus</taxon>
    </lineage>
</organism>
<proteinExistence type="predicted"/>
<dbReference type="Proteomes" id="UP000244223">
    <property type="component" value="Unassembled WGS sequence"/>
</dbReference>
<keyword evidence="1" id="KW-0479">Metal-binding</keyword>
<comment type="caution">
    <text evidence="4">The sequence shown here is derived from an EMBL/GenBank/DDBJ whole genome shotgun (WGS) entry which is preliminary data.</text>
</comment>
<sequence>MALNPLTQAEQEAILKAFGGGKTGFKQGANRSFETDRLSREKAGNSPTSVILSVEDVKGQYDASRALMTTLGGMTRKIDAPELEAFRRNIETVRKAYKSGIKADQVLNLSLDDDLIRARKEIHTGIPTRFQGNTLHFMTNAGPDSDVKQHYVTIKFLDLIAIATTPIPLLTATKQVAQGYLAFDCDCRRHRYWYRYISTIGGFNAGRAETGFPKIRNPHLSGVACKHVLRVMTALSQALAISKIKEMVKIVRQSVQPLENLPEQQLSAKEVKDAAKQQLARAHHERNQVRRAIDDPVKQRRAKKEAERLAKATQANIQRQREERKRIITSGSPIERLNLRLDLENRVKNLQREYSISANDSLLDAIENLQNDISRL</sequence>
<accession>A0A2T5ITE5</accession>
<dbReference type="PROSITE" id="PS50966">
    <property type="entry name" value="ZF_SWIM"/>
    <property type="match status" value="1"/>
</dbReference>
<feature type="coiled-coil region" evidence="2">
    <location>
        <begin position="272"/>
        <end position="360"/>
    </location>
</feature>
<keyword evidence="1" id="KW-0862">Zinc</keyword>
<reference evidence="4 5" key="1">
    <citation type="submission" date="2018-04" db="EMBL/GenBank/DDBJ databases">
        <title>Genomic Encyclopedia of Archaeal and Bacterial Type Strains, Phase II (KMG-II): from individual species to whole genera.</title>
        <authorList>
            <person name="Goeker M."/>
        </authorList>
    </citation>
    <scope>NUCLEOTIDE SEQUENCE [LARGE SCALE GENOMIC DNA]</scope>
    <source>
        <strain evidence="4 5">DSM 5822</strain>
    </source>
</reference>
<keyword evidence="1" id="KW-0863">Zinc-finger</keyword>
<dbReference type="OrthoDB" id="7060343at2"/>
<evidence type="ECO:0000313" key="4">
    <source>
        <dbReference type="EMBL" id="PTQ87081.1"/>
    </source>
</evidence>
<evidence type="ECO:0000256" key="2">
    <source>
        <dbReference type="SAM" id="Coils"/>
    </source>
</evidence>
<dbReference type="RefSeq" id="WP_107866921.1">
    <property type="nucleotide sequence ID" value="NZ_QAON01000024.1"/>
</dbReference>